<evidence type="ECO:0000256" key="1">
    <source>
        <dbReference type="ARBA" id="ARBA00004123"/>
    </source>
</evidence>
<dbReference type="PANTHER" id="PTHR12972">
    <property type="entry name" value="DOWNSTREAM NEIGHBOR OF SON"/>
    <property type="match status" value="1"/>
</dbReference>
<proteinExistence type="inferred from homology"/>
<organism evidence="5 6">
    <name type="scientific">Salvia divinorum</name>
    <name type="common">Maria pastora</name>
    <name type="synonym">Diviner's sage</name>
    <dbReference type="NCBI Taxonomy" id="28513"/>
    <lineage>
        <taxon>Eukaryota</taxon>
        <taxon>Viridiplantae</taxon>
        <taxon>Streptophyta</taxon>
        <taxon>Embryophyta</taxon>
        <taxon>Tracheophyta</taxon>
        <taxon>Spermatophyta</taxon>
        <taxon>Magnoliopsida</taxon>
        <taxon>eudicotyledons</taxon>
        <taxon>Gunneridae</taxon>
        <taxon>Pentapetalae</taxon>
        <taxon>asterids</taxon>
        <taxon>lamiids</taxon>
        <taxon>Lamiales</taxon>
        <taxon>Lamiaceae</taxon>
        <taxon>Nepetoideae</taxon>
        <taxon>Mentheae</taxon>
        <taxon>Salviinae</taxon>
        <taxon>Salvia</taxon>
        <taxon>Salvia subgen. Calosphace</taxon>
    </lineage>
</organism>
<gene>
    <name evidence="5" type="ORF">AAHA92_17376</name>
</gene>
<keyword evidence="2" id="KW-0217">Developmental protein</keyword>
<evidence type="ECO:0000256" key="3">
    <source>
        <dbReference type="ARBA" id="ARBA00023242"/>
    </source>
</evidence>
<evidence type="ECO:0000256" key="4">
    <source>
        <dbReference type="ARBA" id="ARBA00025806"/>
    </source>
</evidence>
<dbReference type="PANTHER" id="PTHR12972:SF0">
    <property type="entry name" value="PROTEIN DOWNSTREAM NEIGHBOR OF SON"/>
    <property type="match status" value="1"/>
</dbReference>
<accession>A0ABD1H1Q6</accession>
<dbReference type="Proteomes" id="UP001567538">
    <property type="component" value="Unassembled WGS sequence"/>
</dbReference>
<name>A0ABD1H1Q6_SALDI</name>
<dbReference type="GO" id="GO:0005634">
    <property type="term" value="C:nucleus"/>
    <property type="evidence" value="ECO:0007669"/>
    <property type="project" value="UniProtKB-SubCell"/>
</dbReference>
<protein>
    <submittedName>
        <fullName evidence="5">Protein downstream neighbor of Son-like</fullName>
    </submittedName>
</protein>
<sequence>MQTRAMEFLIGVDNTPQSLLMFSGRNVHALYDFLLNYWLIPLHPLSGSDVPVLYSPVLFENAALCAPEVVKCKQVRRVKDYNMYSESMRSSSPGICYSIEIRDAYIPPWVISGVCNTMCSNGGDFQASFVTESTSIALNVGLDTVTNQPPQQAKAGKQMEENEFSFGIPNTTLSLQRHSAFLKGLKYGDTSYTALVSPID</sequence>
<keyword evidence="3" id="KW-0539">Nucleus</keyword>
<dbReference type="AlphaFoldDB" id="A0ABD1H1Q6"/>
<dbReference type="EMBL" id="JBEAFC010000007">
    <property type="protein sequence ID" value="KAL1549248.1"/>
    <property type="molecule type" value="Genomic_DNA"/>
</dbReference>
<evidence type="ECO:0000313" key="5">
    <source>
        <dbReference type="EMBL" id="KAL1549248.1"/>
    </source>
</evidence>
<evidence type="ECO:0000313" key="6">
    <source>
        <dbReference type="Proteomes" id="UP001567538"/>
    </source>
</evidence>
<comment type="caution">
    <text evidence="5">The sequence shown here is derived from an EMBL/GenBank/DDBJ whole genome shotgun (WGS) entry which is preliminary data.</text>
</comment>
<dbReference type="InterPro" id="IPR024861">
    <property type="entry name" value="Donson"/>
</dbReference>
<comment type="subcellular location">
    <subcellularLocation>
        <location evidence="1">Nucleus</location>
    </subcellularLocation>
</comment>
<comment type="similarity">
    <text evidence="4">Belongs to the DONSON family.</text>
</comment>
<reference evidence="5 6" key="1">
    <citation type="submission" date="2024-06" db="EMBL/GenBank/DDBJ databases">
        <title>A chromosome level genome sequence of Diviner's sage (Salvia divinorum).</title>
        <authorList>
            <person name="Ford S.A."/>
            <person name="Ro D.-K."/>
            <person name="Ness R.W."/>
            <person name="Phillips M.A."/>
        </authorList>
    </citation>
    <scope>NUCLEOTIDE SEQUENCE [LARGE SCALE GENOMIC DNA]</scope>
    <source>
        <strain evidence="5">SAF-2024a</strain>
        <tissue evidence="5">Leaf</tissue>
    </source>
</reference>
<keyword evidence="6" id="KW-1185">Reference proteome</keyword>
<evidence type="ECO:0000256" key="2">
    <source>
        <dbReference type="ARBA" id="ARBA00022473"/>
    </source>
</evidence>